<comment type="caution">
    <text evidence="2">The sequence shown here is derived from an EMBL/GenBank/DDBJ whole genome shotgun (WGS) entry which is preliminary data.</text>
</comment>
<evidence type="ECO:0000256" key="1">
    <source>
        <dbReference type="SAM" id="Phobius"/>
    </source>
</evidence>
<evidence type="ECO:0000313" key="2">
    <source>
        <dbReference type="EMBL" id="GAA3961550.1"/>
    </source>
</evidence>
<feature type="transmembrane region" description="Helical" evidence="1">
    <location>
        <begin position="20"/>
        <end position="38"/>
    </location>
</feature>
<feature type="transmembrane region" description="Helical" evidence="1">
    <location>
        <begin position="77"/>
        <end position="101"/>
    </location>
</feature>
<dbReference type="Proteomes" id="UP001501556">
    <property type="component" value="Unassembled WGS sequence"/>
</dbReference>
<gene>
    <name evidence="2" type="ORF">GCM10022407_05570</name>
</gene>
<dbReference type="EMBL" id="BAABDI010000002">
    <property type="protein sequence ID" value="GAA3961550.1"/>
    <property type="molecule type" value="Genomic_DNA"/>
</dbReference>
<sequence>MQPETTTLPQNTFENDRGKFLISALNGTALYVLAYYLVWGVHQLAKLQVSRFYHLRGSWDPSRIVYTLSDGEWWRTAVVAAHGIGPVVCLVLGAVAFRWYWRGERARRGNFKLLLLWVAFQACNAVFGALLADTFIQAGSWYVPEWLFQLGNVMNVTLALLAGMAQLALGYFGAIAFLQAHDSKTVMRYANRQLMVVSTLIVPWLVGGAFIALTKIHYITMQEFLHLAMMGLLVTPLALGCLNEVFSTTVRKPQPTQIAWGLVALAVLVAIAWRVVLSPPVSFG</sequence>
<name>A0ABP7P8S9_9BACT</name>
<feature type="transmembrane region" description="Helical" evidence="1">
    <location>
        <begin position="113"/>
        <end position="136"/>
    </location>
</feature>
<feature type="transmembrane region" description="Helical" evidence="1">
    <location>
        <begin position="194"/>
        <end position="218"/>
    </location>
</feature>
<keyword evidence="1" id="KW-0472">Membrane</keyword>
<evidence type="ECO:0000313" key="3">
    <source>
        <dbReference type="Proteomes" id="UP001501556"/>
    </source>
</evidence>
<keyword evidence="3" id="KW-1185">Reference proteome</keyword>
<organism evidence="2 3">
    <name type="scientific">Hymenobacter antarcticus</name>
    <dbReference type="NCBI Taxonomy" id="486270"/>
    <lineage>
        <taxon>Bacteria</taxon>
        <taxon>Pseudomonadati</taxon>
        <taxon>Bacteroidota</taxon>
        <taxon>Cytophagia</taxon>
        <taxon>Cytophagales</taxon>
        <taxon>Hymenobacteraceae</taxon>
        <taxon>Hymenobacter</taxon>
    </lineage>
</organism>
<proteinExistence type="predicted"/>
<feature type="transmembrane region" description="Helical" evidence="1">
    <location>
        <begin position="156"/>
        <end position="178"/>
    </location>
</feature>
<feature type="transmembrane region" description="Helical" evidence="1">
    <location>
        <begin position="224"/>
        <end position="246"/>
    </location>
</feature>
<feature type="transmembrane region" description="Helical" evidence="1">
    <location>
        <begin position="258"/>
        <end position="276"/>
    </location>
</feature>
<keyword evidence="1" id="KW-1133">Transmembrane helix</keyword>
<dbReference type="RefSeq" id="WP_345120747.1">
    <property type="nucleotide sequence ID" value="NZ_BAABDI010000002.1"/>
</dbReference>
<accession>A0ABP7P8S9</accession>
<keyword evidence="1" id="KW-0812">Transmembrane</keyword>
<reference evidence="3" key="1">
    <citation type="journal article" date="2019" name="Int. J. Syst. Evol. Microbiol.">
        <title>The Global Catalogue of Microorganisms (GCM) 10K type strain sequencing project: providing services to taxonomists for standard genome sequencing and annotation.</title>
        <authorList>
            <consortium name="The Broad Institute Genomics Platform"/>
            <consortium name="The Broad Institute Genome Sequencing Center for Infectious Disease"/>
            <person name="Wu L."/>
            <person name="Ma J."/>
        </authorList>
    </citation>
    <scope>NUCLEOTIDE SEQUENCE [LARGE SCALE GENOMIC DNA]</scope>
    <source>
        <strain evidence="3">JCM 17217</strain>
    </source>
</reference>
<protein>
    <submittedName>
        <fullName evidence="2">Uncharacterized protein</fullName>
    </submittedName>
</protein>